<protein>
    <submittedName>
        <fullName evidence="4 5">Uncharacterized protein</fullName>
    </submittedName>
</protein>
<evidence type="ECO:0000256" key="2">
    <source>
        <dbReference type="SAM" id="Phobius"/>
    </source>
</evidence>
<feature type="signal peptide" evidence="3">
    <location>
        <begin position="1"/>
        <end position="20"/>
    </location>
</feature>
<evidence type="ECO:0000313" key="4">
    <source>
        <dbReference type="EMBL" id="EKX32789.1"/>
    </source>
</evidence>
<proteinExistence type="predicted"/>
<dbReference type="GeneID" id="17289534"/>
<feature type="chain" id="PRO_5008769796" evidence="3">
    <location>
        <begin position="21"/>
        <end position="4168"/>
    </location>
</feature>
<reference evidence="4 6" key="1">
    <citation type="journal article" date="2012" name="Nature">
        <title>Algal genomes reveal evolutionary mosaicism and the fate of nucleomorphs.</title>
        <authorList>
            <consortium name="DOE Joint Genome Institute"/>
            <person name="Curtis B.A."/>
            <person name="Tanifuji G."/>
            <person name="Burki F."/>
            <person name="Gruber A."/>
            <person name="Irimia M."/>
            <person name="Maruyama S."/>
            <person name="Arias M.C."/>
            <person name="Ball S.G."/>
            <person name="Gile G.H."/>
            <person name="Hirakawa Y."/>
            <person name="Hopkins J.F."/>
            <person name="Kuo A."/>
            <person name="Rensing S.A."/>
            <person name="Schmutz J."/>
            <person name="Symeonidi A."/>
            <person name="Elias M."/>
            <person name="Eveleigh R.J."/>
            <person name="Herman E.K."/>
            <person name="Klute M.J."/>
            <person name="Nakayama T."/>
            <person name="Obornik M."/>
            <person name="Reyes-Prieto A."/>
            <person name="Armbrust E.V."/>
            <person name="Aves S.J."/>
            <person name="Beiko R.G."/>
            <person name="Coutinho P."/>
            <person name="Dacks J.B."/>
            <person name="Durnford D.G."/>
            <person name="Fast N.M."/>
            <person name="Green B.R."/>
            <person name="Grisdale C.J."/>
            <person name="Hempel F."/>
            <person name="Henrissat B."/>
            <person name="Hoppner M.P."/>
            <person name="Ishida K."/>
            <person name="Kim E."/>
            <person name="Koreny L."/>
            <person name="Kroth P.G."/>
            <person name="Liu Y."/>
            <person name="Malik S.B."/>
            <person name="Maier U.G."/>
            <person name="McRose D."/>
            <person name="Mock T."/>
            <person name="Neilson J.A."/>
            <person name="Onodera N.T."/>
            <person name="Poole A.M."/>
            <person name="Pritham E.J."/>
            <person name="Richards T.A."/>
            <person name="Rocap G."/>
            <person name="Roy S.W."/>
            <person name="Sarai C."/>
            <person name="Schaack S."/>
            <person name="Shirato S."/>
            <person name="Slamovits C.H."/>
            <person name="Spencer D.F."/>
            <person name="Suzuki S."/>
            <person name="Worden A.Z."/>
            <person name="Zauner S."/>
            <person name="Barry K."/>
            <person name="Bell C."/>
            <person name="Bharti A.K."/>
            <person name="Crow J.A."/>
            <person name="Grimwood J."/>
            <person name="Kramer R."/>
            <person name="Lindquist E."/>
            <person name="Lucas S."/>
            <person name="Salamov A."/>
            <person name="McFadden G.I."/>
            <person name="Lane C.E."/>
            <person name="Keeling P.J."/>
            <person name="Gray M.W."/>
            <person name="Grigoriev I.V."/>
            <person name="Archibald J.M."/>
        </authorList>
    </citation>
    <scope>NUCLEOTIDE SEQUENCE</scope>
    <source>
        <strain evidence="4 6">CCMP2712</strain>
    </source>
</reference>
<keyword evidence="6" id="KW-1185">Reference proteome</keyword>
<evidence type="ECO:0000313" key="6">
    <source>
        <dbReference type="Proteomes" id="UP000011087"/>
    </source>
</evidence>
<dbReference type="HOGENOM" id="CLU_223945_0_0_1"/>
<dbReference type="EnsemblProtists" id="EKX32789">
    <property type="protein sequence ID" value="EKX32789"/>
    <property type="gene ID" value="GUITHDRAFT_121017"/>
</dbReference>
<evidence type="ECO:0000313" key="5">
    <source>
        <dbReference type="EnsemblProtists" id="EKX32789"/>
    </source>
</evidence>
<keyword evidence="3" id="KW-0732">Signal</keyword>
<reference evidence="5" key="3">
    <citation type="submission" date="2015-06" db="UniProtKB">
        <authorList>
            <consortium name="EnsemblProtists"/>
        </authorList>
    </citation>
    <scope>IDENTIFICATION</scope>
</reference>
<reference evidence="6" key="2">
    <citation type="submission" date="2012-11" db="EMBL/GenBank/DDBJ databases">
        <authorList>
            <person name="Kuo A."/>
            <person name="Curtis B.A."/>
            <person name="Tanifuji G."/>
            <person name="Burki F."/>
            <person name="Gruber A."/>
            <person name="Irimia M."/>
            <person name="Maruyama S."/>
            <person name="Arias M.C."/>
            <person name="Ball S.G."/>
            <person name="Gile G.H."/>
            <person name="Hirakawa Y."/>
            <person name="Hopkins J.F."/>
            <person name="Rensing S.A."/>
            <person name="Schmutz J."/>
            <person name="Symeonidi A."/>
            <person name="Elias M."/>
            <person name="Eveleigh R.J."/>
            <person name="Herman E.K."/>
            <person name="Klute M.J."/>
            <person name="Nakayama T."/>
            <person name="Obornik M."/>
            <person name="Reyes-Prieto A."/>
            <person name="Armbrust E.V."/>
            <person name="Aves S.J."/>
            <person name="Beiko R.G."/>
            <person name="Coutinho P."/>
            <person name="Dacks J.B."/>
            <person name="Durnford D.G."/>
            <person name="Fast N.M."/>
            <person name="Green B.R."/>
            <person name="Grisdale C."/>
            <person name="Hempe F."/>
            <person name="Henrissat B."/>
            <person name="Hoppner M.P."/>
            <person name="Ishida K.-I."/>
            <person name="Kim E."/>
            <person name="Koreny L."/>
            <person name="Kroth P.G."/>
            <person name="Liu Y."/>
            <person name="Malik S.-B."/>
            <person name="Maier U.G."/>
            <person name="McRose D."/>
            <person name="Mock T."/>
            <person name="Neilson J.A."/>
            <person name="Onodera N.T."/>
            <person name="Poole A.M."/>
            <person name="Pritham E.J."/>
            <person name="Richards T.A."/>
            <person name="Rocap G."/>
            <person name="Roy S.W."/>
            <person name="Sarai C."/>
            <person name="Schaack S."/>
            <person name="Shirato S."/>
            <person name="Slamovits C.H."/>
            <person name="Spencer D.F."/>
            <person name="Suzuki S."/>
            <person name="Worden A.Z."/>
            <person name="Zauner S."/>
            <person name="Barry K."/>
            <person name="Bell C."/>
            <person name="Bharti A.K."/>
            <person name="Crow J.A."/>
            <person name="Grimwood J."/>
            <person name="Kramer R."/>
            <person name="Lindquist E."/>
            <person name="Lucas S."/>
            <person name="Salamov A."/>
            <person name="McFadden G.I."/>
            <person name="Lane C.E."/>
            <person name="Keeling P.J."/>
            <person name="Gray M.W."/>
            <person name="Grigoriev I.V."/>
            <person name="Archibald J.M."/>
        </authorList>
    </citation>
    <scope>NUCLEOTIDE SEQUENCE</scope>
    <source>
        <strain evidence="6">CCMP2712</strain>
    </source>
</reference>
<evidence type="ECO:0000256" key="3">
    <source>
        <dbReference type="SAM" id="SignalP"/>
    </source>
</evidence>
<dbReference type="EMBL" id="JH993171">
    <property type="protein sequence ID" value="EKX32789.1"/>
    <property type="molecule type" value="Genomic_DNA"/>
</dbReference>
<feature type="region of interest" description="Disordered" evidence="1">
    <location>
        <begin position="3915"/>
        <end position="3942"/>
    </location>
</feature>
<keyword evidence="2" id="KW-0472">Membrane</keyword>
<dbReference type="KEGG" id="gtt:GUITHDRAFT_121017"/>
<accession>L1IA87</accession>
<keyword evidence="2" id="KW-1133">Transmembrane helix</keyword>
<gene>
    <name evidence="4" type="ORF">GUITHDRAFT_121017</name>
</gene>
<organism evidence="4">
    <name type="scientific">Guillardia theta (strain CCMP2712)</name>
    <name type="common">Cryptophyte</name>
    <dbReference type="NCBI Taxonomy" id="905079"/>
    <lineage>
        <taxon>Eukaryota</taxon>
        <taxon>Cryptophyceae</taxon>
        <taxon>Pyrenomonadales</taxon>
        <taxon>Geminigeraceae</taxon>
        <taxon>Guillardia</taxon>
    </lineage>
</organism>
<dbReference type="RefSeq" id="XP_005819769.1">
    <property type="nucleotide sequence ID" value="XM_005819712.1"/>
</dbReference>
<evidence type="ECO:0000256" key="1">
    <source>
        <dbReference type="SAM" id="MobiDB-lite"/>
    </source>
</evidence>
<keyword evidence="2" id="KW-0812">Transmembrane</keyword>
<name>L1IA87_GUITC</name>
<feature type="compositionally biased region" description="Polar residues" evidence="1">
    <location>
        <begin position="3931"/>
        <end position="3941"/>
    </location>
</feature>
<dbReference type="Proteomes" id="UP000011087">
    <property type="component" value="Unassembled WGS sequence"/>
</dbReference>
<dbReference type="PaxDb" id="55529-EKX32789"/>
<sequence>MSVLQAILLLALSISCPAHAAVVLQSGVKYTVAETAQLQMEGGTSDLKATDLKIYWGSLGAWSEGNDILASDTVIEVYLPRFSGGSNLFGAYRSGSAETSVMWMKQGQVVTISESVSKPWAAGLPVSSQSSLEAGPGVGGCFGITQDLSSNAFDLKQLQANSFSMCHWDSQKETLRLLMSSSQPITGVYISKVSLYQNYDVHGKQNGLGPLPPIGGIDEHWYQLANVAVYQASGSSRGCAVKAISDFPSTPCTSDLLVYQVPFDQYRSVRFGTDLPPIPTRIGAGAVGTVAPPAFVYAAASGNNDGPNQAVCITVTLISSATLFSAGVNPTTITLTGLTGASTTSQPVRLFQNKCQCQGSSPVQDLMPARFRTSTTANTVGSADFKADGTLTFQLIPGHYIQAGEVLTLSFSLVTGANPQSSRDLKVSMSGQACLTNDFCTLPKSVAITVAPTSFDSSSRILEVVGKKLRVSMFQSSSDPGSLTNLFVTLRPNFNVEVGSVISIQGLCGSQSNSAYVSLVSNRLNGGTPLTDTCTGNPTEVDLADYWPGSRLDWSGGGPLKITVASSLSLVARGTYALSWTWRNLDLAHPACSMTVSMQKGGDVVSAEAVENIGNTFGTVLSPGFIKYKIRQSTTRPDVANYICVTLRSNFRVSTLSNTQGQNNLAQITISGLQGSQTTTALFVKACPSYDWSLMQLQPESDPPTAHFIDKITGGTLHHTTSWSSGSAVLTVNQDDAANQMYYSIPQQQDIVFALRLKNPKVSNPCQAVTMRFSGVGPGNRLVTQTVNMVQNRVDRALEDGETDGDVCVLKTYDYSFLTRVIAQSTSVVQEKNVITVTLRSNMDLLSSVYSPQITISGLTGADTAVTALSAAAITNQYFPNIQKSSWDKARGVLVVTLAPGACQLPVKGRPSNCMHAGWTYAWSYTLTNGVTEQASPSVSVSCQFAENKLSSPQLMASPMRKDLHALYLTRQLLNKYDIGQLSPAPGAVNPVCITLRPSKSINAPTTFTLTGLDMFSSGTKVALYDQYGVSPLTSGLFQTVGASPQDNYATYDKSTIQFQLGPSKSLQQNSKYKFCFQLTNVMTGQATCPQVSLTVDSPSAPAVYRGAQSYLCNNDVTRKVAGYTSEPSGCAGYISDRKFISSNIRSGSNVTGSTVWLTMELQPNYPLASGQTITVGSFISMKNAGSSDIPCAIARNGQVVNAATNKHRANGIAPPAVFNSVCKYLDNTIQISYTGASTQYSSSVYDPFYNVNARRSKGLYKVEVTAGGSGYQSASVIICDVTPGAEFWTKPTCTAAGVVFAAGSSASAAATVISGTVTSISLTAPGSGYTMRPQVLIVDSSGSGSGARAEAFIYDRSIYTVQLQLVNQGTAASAQALTVKSGSSFVSATLDSGYEVRAKSSMQLQEQSSRDVVFTVTPEHNLYEGDMLLVNLPAYDVVTGPIFGVTSSPNPAFTTFTTQLEWELNYYQEDRARAYISNGWVADGNRHRSGDGDVDGLFVLSRDDDGYNKNKDLCWSRVSCPWGLPDSDMTFAGPSKTLVLTKVTNGASSSLGYTQDICYRNTSVNLLQPSDYVGMQLKCRNNQHTVTAGGQVTSVRVRHGGLVVINGRYSESSGVSGAAPTFVASGATDQATGTLLYQVVGVQYVSGSSLAAGDMIVFDSTYQVLQANATISSLYSTSPAVHVTAPGLYSGYPYATVSGKNTQLRVLVSVASASLTSQGSGYTSIPTITTSLKPSVGLPSTVQQLELPVFDVSLTNVTSTVVTQSILDYNPARQCFVVAEEFPTSFLSDCQVVPKEQVGRYTGMTAMIGSSEYVIKQGAGGVYWVADLKGNKPRSIDLANKPYTIYTQLQLQVAKGKWIRQGESVSISIPSYRFKSVPSNPNAFVTPSTDDASKTIRERTRFQFATPISFRNVRLAGAAASRMLVLGGAMSSGDTCTIQGSDIERPQASDGVTVNHAETMTSVGGSVPVFAPPSTWGSGYLRPGRFYGTCASGRRLSGVFMLEGQRTGIERIEIVTPGTSCSANVQVTISSPDKDGVTDGLTNTPVCPSDSSLCSQATAVATVSGGSITSISLTSAGSGYFFPPTVTLTNPSSNTPCDAFAIAHLSHNFTSRLRVTADSNLMMYHPQRDHFDSLTGLHSTVFPAVALYKRYDARKSNAEVGTGYVAAIVVTSLPPSSCTGHITIEPPPSGRTARAKTAANGGVTSIEVIDGGSGYEYPPAVTLPCTDGSARAILGFATSDVHMAGSRASSYTGMQLALLTSSSKAPAFRSTMDSPVVVGFNKACSTAVTQTMLRAGGSWNSSRVTAVTVPQQGVSGFAFGFTNVKISPSAINANGLVDAHADALAVPTWSFPVSGSRLVSGELGVVHYNGPTTVSNLFSCDESVLVFSSPQRPGGQVLKIKVSQAAGASLPSYEIVQQGQGYANIPIVVDMEFSVGGAVKSYRQDFADLSSSQQTLCKPSFFSLNTAYQGTNVYSGFVIASGTSAQQTGLTLDGALITHEGYGYQSSGSGPIATFSCSGCSSSACADKSANSIANQVCTASELQVEATVSGECSGSCEQSVATSAFFSPSNRNGLQVCSPADGAAGDYRTRKTLQMRVSSGPSAYSSSNVYTARRSQGFQGPRGSLIFKITANEAFASASLCQPPRVLVEPPPSGGVQAEVLLDYIDTSSDPYTNGPSASSTAASKGFAADAAPYQYVLKVINAGSGYLTAPCMNVVALPGLLPACPAPTLGAYPRSGMVASRVELVRNISLPELNQGAANVQPTCSSGSFVVKSLCPGSNPCTSAYSQAELNPLPSCSGSSQCSACATFPCPARTCAADNCPSYLSTVLDASLSSVVADEALAAIGWDARTHQPVLLNAGFGFSPSTPNPLRLEFPSDAGQAYPCAEILLYFTDSPSSDALQPGPLYWPGDLSFDQSSVRNLAGQVTGVDYLLRPGFINAVYGSFSNFPVTTLVALRDQAARRLLQTSRSAVLEVQSVSGFKVGDYIRLVDEVLIVDAISVQQSTLTVTRGALNSSIASTFAAGTVVRTFNPGSVLLKSVARDATSIEVSNAAKFTSGRYIQVEKEVMYVTAVGASSLTVLRAQEGTIAASHAAFKAVGNVRPSHNYPIVLQEAVTASQTFLTVSDASLLFAGAFIQVLDEIMRVTSISGDKLTVQRAQAGTSASSHPTVVLVKLTTEASLGRSIYRSNMVLLTTIKSSDTVLRLMDPVKDTQSSGFQPGDYLLIYHYAYEYCIEDSCARRAGFTSPSYEAMLVLSAETSTVSGYLYQNLTVQRAQFGSSAQEFFQGISVNYLFSPRVLEQSIDKTATNANFSNTYGLQAGDLLWALTGVKAHEGGNLGYIEVMEYQSDGSVRREMIPECTIYQIPFSLSQATSVSAGALVQTIAKPAYFNPPYIIDSDDTWVTMSRTSDFAVGDIVSDGSSALEVTAINTADSKITLKRLFDEDQDPPYTGYLVKIEGLRLLNSTLDTDVMDPSDSATFSISLHTLVSDFYSPGDFVWICDGSRGLFRVQAVGDYSMDVTPYSIIQGISFSKDKAVLFKYERFDVLNGDALSPGDSVMFTWGYVIFKLFASVDLLNTGGTAQVISSSANEVRLTFTSGGYGPDHTIAWFYDVHFTHQLLPISKKSFATSKLALDIDSTVTRVILFDASGFLAGDSIVIDDEIMTIDNLNGNLLHVSRAQAGTAAAPHKLAASVAWTAPIAKTSSPVSAVTPMTRRDQHLRYIAQQGSIALPSSILQASSSYQDVWAQLDEEIIMIRQPASGVVPEDDRGLRGTSAAAHVTNTPYNIPNAVFSWQLNVRSSLLGLSGFSALPVYSMNAAGVIAVSGVHVLSGGAGVTSQPSFQLSLNRFIDSDAQGQAVGGATYSYRPLIQQTYLGVDLTNKFTKRLIRPTVTYPVTYQPWRFPADPLHFQDRMDGYDPSSDSSLLSPTNGSNAINASSPIPHEPGSPVFVLDSFGQMLGDQAVPQQSLSVSDGSAYSYSITSRPSVLDSTWSSPALLIVSTSSATTADMYLNDTIAGSYSNGQKSALLSASSRMFAWKTDPRKLAVIVGASAAAMSTQANASSSTTPAGGQNIGAIIGGVIGGVVGAALLGLLAYKLLLLKAVGKAVDVEMVPVYLPQAYPALDVEYAAAAPMPVATPAYGQQPMALGIARYERSFLSDKNENDL</sequence>
<feature type="compositionally biased region" description="Low complexity" evidence="1">
    <location>
        <begin position="3920"/>
        <end position="3930"/>
    </location>
</feature>
<feature type="transmembrane region" description="Helical" evidence="2">
    <location>
        <begin position="4076"/>
        <end position="4098"/>
    </location>
</feature>